<protein>
    <submittedName>
        <fullName evidence="1">Uncharacterized protein</fullName>
    </submittedName>
</protein>
<dbReference type="EMBL" id="ACKX01000212">
    <property type="protein sequence ID" value="EEJ50488.1"/>
    <property type="molecule type" value="Genomic_DNA"/>
</dbReference>
<proteinExistence type="predicted"/>
<organism evidence="1 2">
    <name type="scientific">Oribacterium sinus F0268</name>
    <dbReference type="NCBI Taxonomy" id="585501"/>
    <lineage>
        <taxon>Bacteria</taxon>
        <taxon>Bacillati</taxon>
        <taxon>Bacillota</taxon>
        <taxon>Clostridia</taxon>
        <taxon>Lachnospirales</taxon>
        <taxon>Lachnospiraceae</taxon>
        <taxon>Oribacterium</taxon>
    </lineage>
</organism>
<evidence type="ECO:0000313" key="2">
    <source>
        <dbReference type="Proteomes" id="UP000004121"/>
    </source>
</evidence>
<comment type="caution">
    <text evidence="1">The sequence shown here is derived from an EMBL/GenBank/DDBJ whole genome shotgun (WGS) entry which is preliminary data.</text>
</comment>
<sequence>MEPSVILYEEIRFMAKTGQTYQYIVADSILGNLQDEYSLSEQEYYRIYVFYVTYSMCGTQSAKKRTFKDYGWTSESVKNTAIGDALTTELSLNRNANFIFTNKDDLATQFASHNFPDGLLEDVDIERAVIARTSESNNHLKLFYRIRDGFAHGKFKLRLSTSSEKMVVIQDDNRHNVTARIVLKLSTILGFIDVVDINGLV</sequence>
<dbReference type="AlphaFoldDB" id="C2L0G5"/>
<dbReference type="STRING" id="585501.HMPREF6123_2234"/>
<keyword evidence="2" id="KW-1185">Reference proteome</keyword>
<name>C2L0G5_9FIRM</name>
<gene>
    <name evidence="1" type="ORF">HMPREF6123_2234</name>
</gene>
<dbReference type="InParanoid" id="C2L0G5"/>
<reference evidence="1 2" key="1">
    <citation type="submission" date="2009-04" db="EMBL/GenBank/DDBJ databases">
        <authorList>
            <person name="Qin X."/>
            <person name="Bachman B."/>
            <person name="Battles P."/>
            <person name="Bell A."/>
            <person name="Bess C."/>
            <person name="Bickham C."/>
            <person name="Chaboub L."/>
            <person name="Chen D."/>
            <person name="Coyle M."/>
            <person name="Deiros D.R."/>
            <person name="Dinh H."/>
            <person name="Forbes L."/>
            <person name="Fowler G."/>
            <person name="Francisco L."/>
            <person name="Fu Q."/>
            <person name="Gubbala S."/>
            <person name="Hale W."/>
            <person name="Han Y."/>
            <person name="Hemphill L."/>
            <person name="Highlander S.K."/>
            <person name="Hirani K."/>
            <person name="Hogues M."/>
            <person name="Jackson L."/>
            <person name="Jakkamsetti A."/>
            <person name="Javaid M."/>
            <person name="Jiang H."/>
            <person name="Korchina V."/>
            <person name="Kovar C."/>
            <person name="Lara F."/>
            <person name="Lee S."/>
            <person name="Mata R."/>
            <person name="Mathew T."/>
            <person name="Moen C."/>
            <person name="Morales K."/>
            <person name="Munidasa M."/>
            <person name="Nazareth L."/>
            <person name="Ngo R."/>
            <person name="Nguyen L."/>
            <person name="Okwuonu G."/>
            <person name="Ongeri F."/>
            <person name="Patil S."/>
            <person name="Petrosino J."/>
            <person name="Pham C."/>
            <person name="Pham P."/>
            <person name="Pu L.-L."/>
            <person name="Puazo M."/>
            <person name="Raj R."/>
            <person name="Reid J."/>
            <person name="Rouhana J."/>
            <person name="Saada N."/>
            <person name="Shang Y."/>
            <person name="Simmons D."/>
            <person name="Thornton R."/>
            <person name="Warren J."/>
            <person name="Weissenberger G."/>
            <person name="Zhang J."/>
            <person name="Zhang L."/>
            <person name="Zhou C."/>
            <person name="Zhu D."/>
            <person name="Muzny D."/>
            <person name="Worley K."/>
            <person name="Gibbs R."/>
        </authorList>
    </citation>
    <scope>NUCLEOTIDE SEQUENCE [LARGE SCALE GENOMIC DNA]</scope>
    <source>
        <strain evidence="1 2">F0268</strain>
    </source>
</reference>
<evidence type="ECO:0000313" key="1">
    <source>
        <dbReference type="EMBL" id="EEJ50488.1"/>
    </source>
</evidence>
<dbReference type="HOGENOM" id="CLU_1359258_0_0_9"/>
<dbReference type="Proteomes" id="UP000004121">
    <property type="component" value="Unassembled WGS sequence"/>
</dbReference>
<accession>C2L0G5</accession>